<comment type="caution">
    <text evidence="1">The sequence shown here is derived from an EMBL/GenBank/DDBJ whole genome shotgun (WGS) entry which is preliminary data.</text>
</comment>
<dbReference type="Pfam" id="PF00702">
    <property type="entry name" value="Hydrolase"/>
    <property type="match status" value="1"/>
</dbReference>
<protein>
    <submittedName>
        <fullName evidence="1">HAD family hydrolase</fullName>
    </submittedName>
</protein>
<dbReference type="EMBL" id="JAQQCL010000023">
    <property type="protein sequence ID" value="MFM0719785.1"/>
    <property type="molecule type" value="Genomic_DNA"/>
</dbReference>
<evidence type="ECO:0000313" key="2">
    <source>
        <dbReference type="Proteomes" id="UP001629392"/>
    </source>
</evidence>
<dbReference type="InterPro" id="IPR006439">
    <property type="entry name" value="HAD-SF_hydro_IA"/>
</dbReference>
<dbReference type="GO" id="GO:0016787">
    <property type="term" value="F:hydrolase activity"/>
    <property type="evidence" value="ECO:0007669"/>
    <property type="project" value="UniProtKB-KW"/>
</dbReference>
<dbReference type="RefSeq" id="WP_408141300.1">
    <property type="nucleotide sequence ID" value="NZ_JAQQCL010000023.1"/>
</dbReference>
<proteinExistence type="predicted"/>
<keyword evidence="1" id="KW-0378">Hydrolase</keyword>
<organism evidence="1 2">
    <name type="scientific">Paraburkholderia strydomiana</name>
    <dbReference type="NCBI Taxonomy" id="1245417"/>
    <lineage>
        <taxon>Bacteria</taxon>
        <taxon>Pseudomonadati</taxon>
        <taxon>Pseudomonadota</taxon>
        <taxon>Betaproteobacteria</taxon>
        <taxon>Burkholderiales</taxon>
        <taxon>Burkholderiaceae</taxon>
        <taxon>Paraburkholderia</taxon>
    </lineage>
</organism>
<dbReference type="InterPro" id="IPR044999">
    <property type="entry name" value="CbbY-like"/>
</dbReference>
<dbReference type="InterPro" id="IPR023214">
    <property type="entry name" value="HAD_sf"/>
</dbReference>
<dbReference type="SFLD" id="SFLDG01135">
    <property type="entry name" value="C1.5.6:_HAD__Beta-PGM__Phospha"/>
    <property type="match status" value="1"/>
</dbReference>
<dbReference type="NCBIfam" id="TIGR01509">
    <property type="entry name" value="HAD-SF-IA-v3"/>
    <property type="match status" value="1"/>
</dbReference>
<gene>
    <name evidence="1" type="ORF">PQQ73_26040</name>
</gene>
<dbReference type="SFLD" id="SFLDS00003">
    <property type="entry name" value="Haloacid_Dehalogenase"/>
    <property type="match status" value="1"/>
</dbReference>
<reference evidence="1 2" key="1">
    <citation type="journal article" date="2024" name="Chem. Sci.">
        <title>Discovery of megapolipeptins by genome mining of a Burkholderiales bacteria collection.</title>
        <authorList>
            <person name="Paulo B.S."/>
            <person name="Recchia M.J.J."/>
            <person name="Lee S."/>
            <person name="Fergusson C.H."/>
            <person name="Romanowski S.B."/>
            <person name="Hernandez A."/>
            <person name="Krull N."/>
            <person name="Liu D.Y."/>
            <person name="Cavanagh H."/>
            <person name="Bos A."/>
            <person name="Gray C.A."/>
            <person name="Murphy B.T."/>
            <person name="Linington R.G."/>
            <person name="Eustaquio A.S."/>
        </authorList>
    </citation>
    <scope>NUCLEOTIDE SEQUENCE [LARGE SCALE GENOMIC DNA]</scope>
    <source>
        <strain evidence="1 2">RL17-350-BIC-E</strain>
    </source>
</reference>
<dbReference type="CDD" id="cd07528">
    <property type="entry name" value="HAD_CbbY-like"/>
    <property type="match status" value="1"/>
</dbReference>
<name>A0ABW9EM24_9BURK</name>
<dbReference type="InterPro" id="IPR023198">
    <property type="entry name" value="PGP-like_dom2"/>
</dbReference>
<dbReference type="SFLD" id="SFLDG01129">
    <property type="entry name" value="C1.5:_HAD__Beta-PGM__Phosphata"/>
    <property type="match status" value="1"/>
</dbReference>
<sequence>MQALIFDVDGTLADTETAHLQAFNAAFAEAGLDWFWDEPLYTRLLKVAGGKERLRHYWRTLEREEADGAKAWEIVEALHALKTRHYTGRVRGGLPLRPGVARLMDEAQAHGIRLAIATTTTPANLDALLQVHFGAAWRTRFSAIGDAATTHAKKPAPDVYHHVLEQLDLPATACLAFEDSGNGLLAARAAGIPAIVTPTGYTAQDSFDGALAVLPHLGDPQTPLVQAVPGEPHRWVDLATLQRWHRRTLPHAEAASFAAPDARASAASSPC</sequence>
<dbReference type="Gene3D" id="1.10.150.240">
    <property type="entry name" value="Putative phosphatase, domain 2"/>
    <property type="match status" value="1"/>
</dbReference>
<accession>A0ABW9EM24</accession>
<keyword evidence="2" id="KW-1185">Reference proteome</keyword>
<dbReference type="Gene3D" id="3.40.50.1000">
    <property type="entry name" value="HAD superfamily/HAD-like"/>
    <property type="match status" value="1"/>
</dbReference>
<dbReference type="PANTHER" id="PTHR42896:SF2">
    <property type="entry name" value="CBBY-LIKE PROTEIN"/>
    <property type="match status" value="1"/>
</dbReference>
<dbReference type="SFLD" id="SFLDF00035">
    <property type="entry name" value="phosphoglycolate_phosphatase"/>
    <property type="match status" value="1"/>
</dbReference>
<dbReference type="SUPFAM" id="SSF56784">
    <property type="entry name" value="HAD-like"/>
    <property type="match status" value="1"/>
</dbReference>
<dbReference type="InterPro" id="IPR036412">
    <property type="entry name" value="HAD-like_sf"/>
</dbReference>
<dbReference type="Proteomes" id="UP001629392">
    <property type="component" value="Unassembled WGS sequence"/>
</dbReference>
<evidence type="ECO:0000313" key="1">
    <source>
        <dbReference type="EMBL" id="MFM0719785.1"/>
    </source>
</evidence>
<dbReference type="PANTHER" id="PTHR42896">
    <property type="entry name" value="XYLULOSE-1,5-BISPHOSPHATE (XUBP) PHOSPHATASE"/>
    <property type="match status" value="1"/>
</dbReference>